<dbReference type="InterPro" id="IPR050091">
    <property type="entry name" value="PKS_NRPS_Biosynth_Enz"/>
</dbReference>
<evidence type="ECO:0000256" key="1">
    <source>
        <dbReference type="ARBA" id="ARBA00022679"/>
    </source>
</evidence>
<dbReference type="InterPro" id="IPR013149">
    <property type="entry name" value="ADH-like_C"/>
</dbReference>
<evidence type="ECO:0000313" key="5">
    <source>
        <dbReference type="Proteomes" id="UP001642464"/>
    </source>
</evidence>
<dbReference type="SUPFAM" id="SSF51735">
    <property type="entry name" value="NAD(P)-binding Rossmann-fold domains"/>
    <property type="match status" value="2"/>
</dbReference>
<dbReference type="InterPro" id="IPR057326">
    <property type="entry name" value="KR_dom"/>
</dbReference>
<evidence type="ECO:0000259" key="3">
    <source>
        <dbReference type="SMART" id="SM00829"/>
    </source>
</evidence>
<dbReference type="PANTHER" id="PTHR43775">
    <property type="entry name" value="FATTY ACID SYNTHASE"/>
    <property type="match status" value="1"/>
</dbReference>
<reference evidence="4 5" key="1">
    <citation type="submission" date="2024-02" db="EMBL/GenBank/DDBJ databases">
        <authorList>
            <person name="Chen Y."/>
            <person name="Shah S."/>
            <person name="Dougan E. K."/>
            <person name="Thang M."/>
            <person name="Chan C."/>
        </authorList>
    </citation>
    <scope>NUCLEOTIDE SEQUENCE [LARGE SCALE GENOMIC DNA]</scope>
</reference>
<feature type="domain" description="Ketoreductase" evidence="2">
    <location>
        <begin position="248"/>
        <end position="364"/>
    </location>
</feature>
<dbReference type="PANTHER" id="PTHR43775:SF51">
    <property type="entry name" value="INACTIVE PHENOLPHTHIOCEROL SYNTHESIS POLYKETIDE SYNTHASE TYPE I PKS1-RELATED"/>
    <property type="match status" value="1"/>
</dbReference>
<dbReference type="InterPro" id="IPR036291">
    <property type="entry name" value="NAD(P)-bd_dom_sf"/>
</dbReference>
<keyword evidence="1" id="KW-0808">Transferase</keyword>
<evidence type="ECO:0000313" key="4">
    <source>
        <dbReference type="EMBL" id="CAK9026429.1"/>
    </source>
</evidence>
<gene>
    <name evidence="4" type="ORF">SCF082_LOCUS17498</name>
</gene>
<dbReference type="InterPro" id="IPR020843">
    <property type="entry name" value="ER"/>
</dbReference>
<dbReference type="Gene3D" id="3.40.50.720">
    <property type="entry name" value="NAD(P)-binding Rossmann-like Domain"/>
    <property type="match status" value="2"/>
</dbReference>
<dbReference type="Pfam" id="PF08659">
    <property type="entry name" value="KR"/>
    <property type="match status" value="1"/>
</dbReference>
<evidence type="ECO:0000259" key="2">
    <source>
        <dbReference type="SMART" id="SM00822"/>
    </source>
</evidence>
<organism evidence="4 5">
    <name type="scientific">Durusdinium trenchii</name>
    <dbReference type="NCBI Taxonomy" id="1381693"/>
    <lineage>
        <taxon>Eukaryota</taxon>
        <taxon>Sar</taxon>
        <taxon>Alveolata</taxon>
        <taxon>Dinophyceae</taxon>
        <taxon>Suessiales</taxon>
        <taxon>Symbiodiniaceae</taxon>
        <taxon>Durusdinium</taxon>
    </lineage>
</organism>
<accession>A0ABP0KHW7</accession>
<proteinExistence type="predicted"/>
<dbReference type="Proteomes" id="UP001642464">
    <property type="component" value="Unassembled WGS sequence"/>
</dbReference>
<dbReference type="CDD" id="cd05195">
    <property type="entry name" value="enoyl_red"/>
    <property type="match status" value="1"/>
</dbReference>
<dbReference type="SMART" id="SM00822">
    <property type="entry name" value="PKS_KR"/>
    <property type="match status" value="1"/>
</dbReference>
<name>A0ABP0KHW7_9DINO</name>
<keyword evidence="5" id="KW-1185">Reference proteome</keyword>
<dbReference type="SMART" id="SM00829">
    <property type="entry name" value="PKS_ER"/>
    <property type="match status" value="1"/>
</dbReference>
<comment type="caution">
    <text evidence="4">The sequence shown here is derived from an EMBL/GenBank/DDBJ whole genome shotgun (WGS) entry which is preliminary data.</text>
</comment>
<sequence length="366" mass="40089">MFHPSSVARDNGHSFRQEPKLLAKRPLKWSFTDAAALPTVFATVDEAFRDADLKAGQRVLVHAGAGGVGLTAVQYALQLGALVYATAGRQEKKQHLLQMGVKFVANSRDGKMFEEELCSELANGEKMDVVLNSLSHDNFIGRSLAFLREGGTFVEIGKRGIWTQEQMQQQRPDIVYKVLAMDTICEQEPDRFNSLMVRLVKRMETDWTALHCQVFEGLSQCSEALQVLRKAEKIGKLVISVPPLVHDGTYVLSGGTGALGLFVGRALVEEGAQDLVLISRSGGKELELQRSAAKVQIWQCDLASNEAVDVLKAQLERAHSTQAINGVFHLAGLLQDGMLGRLGRADLEAVFGPKVYGLKVLKHVSP</sequence>
<protein>
    <submittedName>
        <fullName evidence="4">Inactive phenolphthiocerol synthesis polyketide synthase type I Pks1</fullName>
    </submittedName>
</protein>
<feature type="domain" description="Enoyl reductase (ER)" evidence="3">
    <location>
        <begin position="5"/>
        <end position="239"/>
    </location>
</feature>
<dbReference type="Gene3D" id="3.90.180.10">
    <property type="entry name" value="Medium-chain alcohol dehydrogenases, catalytic domain"/>
    <property type="match status" value="1"/>
</dbReference>
<dbReference type="Pfam" id="PF00107">
    <property type="entry name" value="ADH_zinc_N"/>
    <property type="match status" value="1"/>
</dbReference>
<dbReference type="InterPro" id="IPR013968">
    <property type="entry name" value="PKS_KR"/>
</dbReference>
<dbReference type="EMBL" id="CAXAMM010011558">
    <property type="protein sequence ID" value="CAK9026429.1"/>
    <property type="molecule type" value="Genomic_DNA"/>
</dbReference>